<gene>
    <name evidence="2" type="ORF">M6D93_08565</name>
</gene>
<organism evidence="2 3">
    <name type="scientific">Jatrophihabitans telluris</name>
    <dbReference type="NCBI Taxonomy" id="2038343"/>
    <lineage>
        <taxon>Bacteria</taxon>
        <taxon>Bacillati</taxon>
        <taxon>Actinomycetota</taxon>
        <taxon>Actinomycetes</taxon>
        <taxon>Jatrophihabitantales</taxon>
        <taxon>Jatrophihabitantaceae</taxon>
        <taxon>Jatrophihabitans</taxon>
    </lineage>
</organism>
<protein>
    <recommendedName>
        <fullName evidence="4">Twin-arginine translocation signal domain-containing protein</fullName>
    </recommendedName>
</protein>
<feature type="region of interest" description="Disordered" evidence="1">
    <location>
        <begin position="105"/>
        <end position="135"/>
    </location>
</feature>
<name>A0ABY4R288_9ACTN</name>
<proteinExistence type="predicted"/>
<keyword evidence="3" id="KW-1185">Reference proteome</keyword>
<dbReference type="InterPro" id="IPR006311">
    <property type="entry name" value="TAT_signal"/>
</dbReference>
<reference evidence="2" key="2">
    <citation type="submission" date="2022-05" db="EMBL/GenBank/DDBJ databases">
        <authorList>
            <person name="Kim J.-S."/>
            <person name="Lee K."/>
            <person name="Suh M."/>
            <person name="Eom M."/>
            <person name="Kim J.-S."/>
            <person name="Kim D.-S."/>
            <person name="Ko S.-H."/>
            <person name="Shin Y."/>
            <person name="Lee J.-S."/>
        </authorList>
    </citation>
    <scope>NUCLEOTIDE SEQUENCE</scope>
    <source>
        <strain evidence="2">N237</strain>
    </source>
</reference>
<evidence type="ECO:0000256" key="1">
    <source>
        <dbReference type="SAM" id="MobiDB-lite"/>
    </source>
</evidence>
<dbReference type="EMBL" id="CP097332">
    <property type="protein sequence ID" value="UQX90041.1"/>
    <property type="molecule type" value="Genomic_DNA"/>
</dbReference>
<evidence type="ECO:0008006" key="4">
    <source>
        <dbReference type="Google" id="ProtNLM"/>
    </source>
</evidence>
<evidence type="ECO:0000313" key="3">
    <source>
        <dbReference type="Proteomes" id="UP001056336"/>
    </source>
</evidence>
<accession>A0ABY4R288</accession>
<dbReference type="PROSITE" id="PS51318">
    <property type="entry name" value="TAT"/>
    <property type="match status" value="1"/>
</dbReference>
<reference evidence="2" key="1">
    <citation type="journal article" date="2018" name="Int. J. Syst. Evol. Microbiol.">
        <title>Jatrophihabitans telluris sp. nov., isolated from sediment soil of lava forest wetlands and the emended description of the genus Jatrophihabitans.</title>
        <authorList>
            <person name="Lee K.C."/>
            <person name="Suh M.K."/>
            <person name="Eom M.K."/>
            <person name="Kim K.K."/>
            <person name="Kim J.S."/>
            <person name="Kim D.S."/>
            <person name="Ko S.H."/>
            <person name="Shin Y.K."/>
            <person name="Lee J.S."/>
        </authorList>
    </citation>
    <scope>NUCLEOTIDE SEQUENCE</scope>
    <source>
        <strain evidence="2">N237</strain>
    </source>
</reference>
<evidence type="ECO:0000313" key="2">
    <source>
        <dbReference type="EMBL" id="UQX90041.1"/>
    </source>
</evidence>
<sequence>MVEISRRTLLGRTVLGVGVLAGAGLGLTKSVHHRVAVAPPLPPLALRNARAVHDRLLAGYDRALAAGGSSISATALKALKADVTAQRDALSAVLDQYPGWRYAQRGDASAGSARPSPGPSSGAAPAGGAGSGPPVAGTATALAAASRQAAAALRTSTLDWPAGADHSEQTLALFGSIAAALTVHAQVLR</sequence>
<feature type="compositionally biased region" description="Low complexity" evidence="1">
    <location>
        <begin position="108"/>
        <end position="124"/>
    </location>
</feature>
<dbReference type="Proteomes" id="UP001056336">
    <property type="component" value="Chromosome"/>
</dbReference>
<dbReference type="RefSeq" id="WP_249773937.1">
    <property type="nucleotide sequence ID" value="NZ_CP097332.1"/>
</dbReference>